<evidence type="ECO:0000259" key="4">
    <source>
        <dbReference type="PROSITE" id="PS50943"/>
    </source>
</evidence>
<dbReference type="PANTHER" id="PTHR36511">
    <property type="entry name" value="MERR FAMILY BACTERIAL REGULATORY PROTEIN"/>
    <property type="match status" value="1"/>
</dbReference>
<feature type="domain" description="HTH cro/C1-type" evidence="4">
    <location>
        <begin position="38"/>
        <end position="73"/>
    </location>
</feature>
<dbReference type="EMBL" id="JAUFPX010000006">
    <property type="protein sequence ID" value="MDN3590613.1"/>
    <property type="molecule type" value="Genomic_DNA"/>
</dbReference>
<gene>
    <name evidence="5" type="ORF">QWZ12_08300</name>
</gene>
<dbReference type="PROSITE" id="PS50943">
    <property type="entry name" value="HTH_CROC1"/>
    <property type="match status" value="1"/>
</dbReference>
<protein>
    <submittedName>
        <fullName evidence="5">Helix-turn-helix domain-containing protein</fullName>
    </submittedName>
</protein>
<comment type="caution">
    <text evidence="5">The sequence shown here is derived from an EMBL/GenBank/DDBJ whole genome shotgun (WGS) entry which is preliminary data.</text>
</comment>
<evidence type="ECO:0000256" key="1">
    <source>
        <dbReference type="ARBA" id="ARBA00023015"/>
    </source>
</evidence>
<reference evidence="6" key="1">
    <citation type="journal article" date="2019" name="Int. J. Syst. Evol. Microbiol.">
        <title>The Global Catalogue of Microorganisms (GCM) 10K type strain sequencing project: providing services to taxonomists for standard genome sequencing and annotation.</title>
        <authorList>
            <consortium name="The Broad Institute Genomics Platform"/>
            <consortium name="The Broad Institute Genome Sequencing Center for Infectious Disease"/>
            <person name="Wu L."/>
            <person name="Ma J."/>
        </authorList>
    </citation>
    <scope>NUCLEOTIDE SEQUENCE [LARGE SCALE GENOMIC DNA]</scope>
    <source>
        <strain evidence="6">CECT 7069</strain>
    </source>
</reference>
<dbReference type="Proteomes" id="UP001224644">
    <property type="component" value="Unassembled WGS sequence"/>
</dbReference>
<evidence type="ECO:0000313" key="5">
    <source>
        <dbReference type="EMBL" id="MDN3590613.1"/>
    </source>
</evidence>
<sequence length="98" mass="11029">MSSGQKIIDGLNDVIAWKQGDAAAASFHEWQAPTSVDVRSIRNKMQMTQKQFAARFGFKLETLRNWEQDKRVPETSARVLLTLIDRDPEAVKKALAIG</sequence>
<dbReference type="PANTHER" id="PTHR36511:SF4">
    <property type="entry name" value="ANTITOXIN MQSA"/>
    <property type="match status" value="1"/>
</dbReference>
<dbReference type="Gene3D" id="1.10.260.40">
    <property type="entry name" value="lambda repressor-like DNA-binding domains"/>
    <property type="match status" value="1"/>
</dbReference>
<dbReference type="CDD" id="cd00093">
    <property type="entry name" value="HTH_XRE"/>
    <property type="match status" value="1"/>
</dbReference>
<evidence type="ECO:0000256" key="2">
    <source>
        <dbReference type="ARBA" id="ARBA00023125"/>
    </source>
</evidence>
<keyword evidence="3" id="KW-0804">Transcription</keyword>
<dbReference type="InterPro" id="IPR010982">
    <property type="entry name" value="Lambda_DNA-bd_dom_sf"/>
</dbReference>
<keyword evidence="2" id="KW-0238">DNA-binding</keyword>
<accession>A0ABT8BER3</accession>
<name>A0ABT8BER3_9HYPH</name>
<proteinExistence type="predicted"/>
<dbReference type="InterPro" id="IPR052359">
    <property type="entry name" value="HTH-type_reg/antitoxin"/>
</dbReference>
<dbReference type="Pfam" id="PF01381">
    <property type="entry name" value="HTH_3"/>
    <property type="match status" value="1"/>
</dbReference>
<keyword evidence="1" id="KW-0805">Transcription regulation</keyword>
<dbReference type="RefSeq" id="WP_238222999.1">
    <property type="nucleotide sequence ID" value="NZ_BPQD01000003.1"/>
</dbReference>
<evidence type="ECO:0000256" key="3">
    <source>
        <dbReference type="ARBA" id="ARBA00023163"/>
    </source>
</evidence>
<evidence type="ECO:0000313" key="6">
    <source>
        <dbReference type="Proteomes" id="UP001224644"/>
    </source>
</evidence>
<organism evidence="5 6">
    <name type="scientific">Methylobacterium adhaesivum</name>
    <dbReference type="NCBI Taxonomy" id="333297"/>
    <lineage>
        <taxon>Bacteria</taxon>
        <taxon>Pseudomonadati</taxon>
        <taxon>Pseudomonadota</taxon>
        <taxon>Alphaproteobacteria</taxon>
        <taxon>Hyphomicrobiales</taxon>
        <taxon>Methylobacteriaceae</taxon>
        <taxon>Methylobacterium</taxon>
    </lineage>
</organism>
<dbReference type="SUPFAM" id="SSF47413">
    <property type="entry name" value="lambda repressor-like DNA-binding domains"/>
    <property type="match status" value="1"/>
</dbReference>
<keyword evidence="6" id="KW-1185">Reference proteome</keyword>
<dbReference type="InterPro" id="IPR001387">
    <property type="entry name" value="Cro/C1-type_HTH"/>
</dbReference>